<feature type="compositionally biased region" description="Basic and acidic residues" evidence="2">
    <location>
        <begin position="148"/>
        <end position="168"/>
    </location>
</feature>
<evidence type="ECO:0000313" key="3">
    <source>
        <dbReference type="EMBL" id="WOB45001.1"/>
    </source>
</evidence>
<feature type="region of interest" description="Disordered" evidence="2">
    <location>
        <begin position="145"/>
        <end position="169"/>
    </location>
</feature>
<feature type="region of interest" description="Disordered" evidence="2">
    <location>
        <begin position="218"/>
        <end position="246"/>
    </location>
</feature>
<feature type="coiled-coil region" evidence="1">
    <location>
        <begin position="253"/>
        <end position="315"/>
    </location>
</feature>
<dbReference type="KEGG" id="tog:HNI00_18990"/>
<evidence type="ECO:0000256" key="2">
    <source>
        <dbReference type="SAM" id="MobiDB-lite"/>
    </source>
</evidence>
<dbReference type="EMBL" id="CP053540">
    <property type="protein sequence ID" value="WOB45001.1"/>
    <property type="molecule type" value="Genomic_DNA"/>
</dbReference>
<dbReference type="AlphaFoldDB" id="A0AA96Y683"/>
<evidence type="ECO:0000256" key="1">
    <source>
        <dbReference type="SAM" id="Coils"/>
    </source>
</evidence>
<name>A0AA96Y683_9CYAN</name>
<feature type="compositionally biased region" description="Polar residues" evidence="2">
    <location>
        <begin position="218"/>
        <end position="237"/>
    </location>
</feature>
<proteinExistence type="predicted"/>
<keyword evidence="1" id="KW-0175">Coiled coil</keyword>
<accession>A0AA96Y683</accession>
<sequence length="419" mass="47467">MVAVEAPVVEPPAELPVESPQYTRLLSELAQLRSQERERIARIHHLEQALDQALSCMDELRLQMQDQGLLETQLAATEKFASVQQQAIARLKVRLKQQQQTIDAHLAEAYERDRQTQEKLAAAEARFQAQQEELDRLRIQLSGLSQGHGRDGWNGRESPDATRQRMQELEEAAQYAQELSYRLQGQLEASQQQVQRLAVALSAAETRVAEMESTLAQIQAAQGPSQEQPGGSRSALPSSAIRPRPVARRTNAIATLGQDLARAQIKADELEIELGRQMRLQTLWLQNNRELEAECDRYRARIADLEAQNSDIQEQIFHHARQVSEYEATIHHWKDQYIASQRQIASFKELLDSVQVHLLASEQVDPELTAIFSELMTMMEVVATLDSSSLSSLSAPPVSRFNPLDLPDFLVRCRSHRHR</sequence>
<gene>
    <name evidence="3" type="ORF">HNI00_18990</name>
</gene>
<feature type="coiled-coil region" evidence="1">
    <location>
        <begin position="88"/>
        <end position="140"/>
    </location>
</feature>
<organism evidence="3">
    <name type="scientific">Thermoleptolyngbya oregonensis NK1-22</name>
    <dbReference type="NCBI Taxonomy" id="2547457"/>
    <lineage>
        <taxon>Bacteria</taxon>
        <taxon>Bacillati</taxon>
        <taxon>Cyanobacteriota</taxon>
        <taxon>Cyanophyceae</taxon>
        <taxon>Oculatellales</taxon>
        <taxon>Oculatellaceae</taxon>
        <taxon>Thermoleptolyngbya</taxon>
    </lineage>
</organism>
<reference evidence="3" key="1">
    <citation type="submission" date="2020-05" db="EMBL/GenBank/DDBJ databases">
        <authorList>
            <person name="Zhu T."/>
            <person name="Keshari N."/>
            <person name="Lu X."/>
        </authorList>
    </citation>
    <scope>NUCLEOTIDE SEQUENCE</scope>
    <source>
        <strain evidence="3">NK1-22</strain>
    </source>
</reference>
<protein>
    <submittedName>
        <fullName evidence="3">Uncharacterized protein</fullName>
    </submittedName>
</protein>
<dbReference type="RefSeq" id="WP_316788487.1">
    <property type="nucleotide sequence ID" value="NZ_CP053540.1"/>
</dbReference>